<reference evidence="14" key="1">
    <citation type="submission" date="2022-11" db="EMBL/GenBank/DDBJ databases">
        <authorList>
            <person name="Morgan W.R."/>
            <person name="Tartar A."/>
        </authorList>
    </citation>
    <scope>NUCLEOTIDE SEQUENCE</scope>
    <source>
        <strain evidence="14">ARSEF 373</strain>
    </source>
</reference>
<evidence type="ECO:0000256" key="1">
    <source>
        <dbReference type="ARBA" id="ARBA00000402"/>
    </source>
</evidence>
<keyword evidence="10" id="KW-0862">Zinc</keyword>
<feature type="compositionally biased region" description="Acidic residues" evidence="11">
    <location>
        <begin position="957"/>
        <end position="969"/>
    </location>
</feature>
<evidence type="ECO:0000256" key="6">
    <source>
        <dbReference type="ARBA" id="ARBA00022722"/>
    </source>
</evidence>
<dbReference type="GO" id="GO:1990180">
    <property type="term" value="P:mitochondrial tRNA 3'-end processing"/>
    <property type="evidence" value="ECO:0007669"/>
    <property type="project" value="TreeGrafter"/>
</dbReference>
<dbReference type="InterPro" id="IPR027794">
    <property type="entry name" value="tRNase_Z_dom"/>
</dbReference>
<feature type="region of interest" description="Disordered" evidence="11">
    <location>
        <begin position="242"/>
        <end position="262"/>
    </location>
</feature>
<dbReference type="SUPFAM" id="SSF56281">
    <property type="entry name" value="Metallo-hydrolase/oxidoreductase"/>
    <property type="match status" value="2"/>
</dbReference>
<comment type="caution">
    <text evidence="14">The sequence shown here is derived from an EMBL/GenBank/DDBJ whole genome shotgun (WGS) entry which is preliminary data.</text>
</comment>
<accession>A0AAV2YJP7</accession>
<comment type="catalytic activity">
    <reaction evidence="1">
        <text>Endonucleolytic cleavage of RNA, removing extra 3' nucleotides from tRNA precursor, generating 3' termini of tRNAs. A 3'-hydroxy group is left at the tRNA terminus and a 5'-phosphoryl group is left at the trailer molecule.</text>
        <dbReference type="EC" id="3.1.26.11"/>
    </reaction>
</comment>
<evidence type="ECO:0000259" key="13">
    <source>
        <dbReference type="Pfam" id="PF13691"/>
    </source>
</evidence>
<evidence type="ECO:0000256" key="7">
    <source>
        <dbReference type="ARBA" id="ARBA00022723"/>
    </source>
</evidence>
<feature type="domain" description="Metallo-beta-lactamase" evidence="12">
    <location>
        <begin position="1019"/>
        <end position="1229"/>
    </location>
</feature>
<keyword evidence="5" id="KW-0819">tRNA processing</keyword>
<feature type="region of interest" description="Disordered" evidence="11">
    <location>
        <begin position="610"/>
        <end position="635"/>
    </location>
</feature>
<protein>
    <recommendedName>
        <fullName evidence="4">ribonuclease Z</fullName>
        <ecNumber evidence="4">3.1.26.11</ecNumber>
    </recommendedName>
</protein>
<evidence type="ECO:0000256" key="9">
    <source>
        <dbReference type="ARBA" id="ARBA00022801"/>
    </source>
</evidence>
<dbReference type="PANTHER" id="PTHR12553">
    <property type="entry name" value="ZINC PHOSPHODIESTERASE ELAC PROTEIN 2"/>
    <property type="match status" value="1"/>
</dbReference>
<dbReference type="EC" id="3.1.26.11" evidence="4"/>
<keyword evidence="7" id="KW-0479">Metal-binding</keyword>
<dbReference type="GO" id="GO:0005739">
    <property type="term" value="C:mitochondrion"/>
    <property type="evidence" value="ECO:0007669"/>
    <property type="project" value="TreeGrafter"/>
</dbReference>
<evidence type="ECO:0000259" key="12">
    <source>
        <dbReference type="Pfam" id="PF12706"/>
    </source>
</evidence>
<dbReference type="EMBL" id="DAKRPA010000308">
    <property type="protein sequence ID" value="DAZ93549.1"/>
    <property type="molecule type" value="Genomic_DNA"/>
</dbReference>
<proteinExistence type="inferred from homology"/>
<dbReference type="PANTHER" id="PTHR12553:SF49">
    <property type="entry name" value="ZINC PHOSPHODIESTERASE ELAC PROTEIN 2"/>
    <property type="match status" value="1"/>
</dbReference>
<evidence type="ECO:0000256" key="8">
    <source>
        <dbReference type="ARBA" id="ARBA00022759"/>
    </source>
</evidence>
<comment type="cofactor">
    <cofactor evidence="2">
        <name>Zn(2+)</name>
        <dbReference type="ChEBI" id="CHEBI:29105"/>
    </cofactor>
</comment>
<sequence length="1262" mass="139646">MTELMSLPVDLAVRICEFASHDDRHCLELACQVFASVLRDQGLWQTEAAQRMHVAGFLTNATITTPQWKRLACFGCYAVNRSQLLHSVVGYSSIDRHTESPTNTLVQSDCWNAFQYMPGRLGLIDSDDEESINEETMMDRAERDLDLRRYVHMLAQNQCGCATGSACYWSSAPSTSKTQHEFIEYGVKNPAIVTGVEIVPYRAYWHPDSPTYAPMQVQFQFFLQLPNDGGVPSVPSEVAEKSNRAAFGPPPPSHHRTEPPTHNRQLVYESPIYDVENDMCLQEFTLPERVFLGKVGAAVVNNKWDTDGQGEWIFRLNMLGRHQAETMIPPTEEAERMLHPLYYCCLSFVNVVGAVLYNYGVPLAGSGVSIATSDMAGRISVQAEVLGTGSDGTEPSVVFSVVRKAQYGSDVTILKRYLFNCGEGTQRLCGENSIKLSSLDACYMTRFDVKSVSGVPGLIFALGVCGTASLRLAGPPGLRGFLHAIQSFVWRKYPLLECVEIGRESSKLDAGPNTASERASYSVWNADKDAAQEDRHVQIFAVELTEQAAASGRESASKDDDVKKWLRGFYEAKAPEKLPYIDVVLSRYRGRYQELKNQLIAKYGAAAALSGSKSSDDDDSNSSSSSDSDNDDACEAECDGKITSSWLEMFYQEHQPDKVSHVGRIMRQFSDREDALLALLRSKYGEVTVARAMTEGRKRKKQNGSDAIKRASEVKRLRGSDCADNAAADKSVASLLSTSTEAPAIEEMETIDVGSVPQPQIEEEDSRVLVAVCYVLRFRHDPSAIVWVVDCARVQFIPALCQKLDSESCRRHLPALAVHLTPALVRRHERYQQWMQAFPSSTQHLVFDPQLLQATADGVLSFSYLSSAKKRAQRHNEHADVSTLRSWSPLADTVRGIADQTSTAYQRKLVNASASKDEQERQWHLAQAKLRFELPQAVFNYERTGWVARPASAPLDEKDDGDDDDDDQDNVQAVHLQSDAISANADTALVVLGTGCAAPSKYRASSGIFVDISGGAGGVLLDCGEGTFGQLWRQFGEDTARRIGTLQCIWVSHHHADHQCGLARILFEYTRYWRGRATPGGDTGLVVIAPLSVLTHVRFWLRDLLDAGARIQLCTCNDFNQPSNPARRQLLVQAPGRLSSLLSVPVRHCYDSYGVVVTLQSGKKIVYSGDTRPCERLVQFGRDADLLIHEATFEDAMAGDAHAKKHSTVSQALDVARRMQARQVVLTHFSQRYPSPPPMSASAPTTSLLRVHCAFDGFVVRI</sequence>
<dbReference type="Gene3D" id="3.60.15.10">
    <property type="entry name" value="Ribonuclease Z/Hydroxyacylglutathione hydrolase-like"/>
    <property type="match status" value="2"/>
</dbReference>
<gene>
    <name evidence="14" type="ORF">N0F65_006537</name>
</gene>
<dbReference type="Pfam" id="PF12706">
    <property type="entry name" value="Lactamase_B_2"/>
    <property type="match status" value="1"/>
</dbReference>
<keyword evidence="6" id="KW-0540">Nuclease</keyword>
<comment type="similarity">
    <text evidence="3">Belongs to the RNase Z family.</text>
</comment>
<dbReference type="InterPro" id="IPR036866">
    <property type="entry name" value="RibonucZ/Hydroxyglut_hydro"/>
</dbReference>
<feature type="region of interest" description="Disordered" evidence="11">
    <location>
        <begin position="950"/>
        <end position="969"/>
    </location>
</feature>
<dbReference type="GO" id="GO:0046872">
    <property type="term" value="F:metal ion binding"/>
    <property type="evidence" value="ECO:0007669"/>
    <property type="project" value="UniProtKB-KW"/>
</dbReference>
<evidence type="ECO:0000256" key="2">
    <source>
        <dbReference type="ARBA" id="ARBA00001947"/>
    </source>
</evidence>
<dbReference type="Pfam" id="PF13691">
    <property type="entry name" value="Lactamase_B_4"/>
    <property type="match status" value="1"/>
</dbReference>
<dbReference type="Proteomes" id="UP001146120">
    <property type="component" value="Unassembled WGS sequence"/>
</dbReference>
<keyword evidence="8" id="KW-0255">Endonuclease</keyword>
<evidence type="ECO:0000256" key="5">
    <source>
        <dbReference type="ARBA" id="ARBA00022694"/>
    </source>
</evidence>
<evidence type="ECO:0000256" key="4">
    <source>
        <dbReference type="ARBA" id="ARBA00012477"/>
    </source>
</evidence>
<evidence type="ECO:0000256" key="11">
    <source>
        <dbReference type="SAM" id="MobiDB-lite"/>
    </source>
</evidence>
<dbReference type="GO" id="GO:0042781">
    <property type="term" value="F:3'-tRNA processing endoribonuclease activity"/>
    <property type="evidence" value="ECO:0007669"/>
    <property type="project" value="UniProtKB-EC"/>
</dbReference>
<evidence type="ECO:0000313" key="14">
    <source>
        <dbReference type="EMBL" id="DAZ93549.1"/>
    </source>
</evidence>
<dbReference type="InterPro" id="IPR001279">
    <property type="entry name" value="Metallo-B-lactamas"/>
</dbReference>
<feature type="domain" description="tRNase Z endonuclease" evidence="13">
    <location>
        <begin position="415"/>
        <end position="446"/>
    </location>
</feature>
<evidence type="ECO:0000313" key="15">
    <source>
        <dbReference type="Proteomes" id="UP001146120"/>
    </source>
</evidence>
<evidence type="ECO:0000256" key="3">
    <source>
        <dbReference type="ARBA" id="ARBA00007823"/>
    </source>
</evidence>
<keyword evidence="9" id="KW-0378">Hydrolase</keyword>
<organism evidence="14 15">
    <name type="scientific">Lagenidium giganteum</name>
    <dbReference type="NCBI Taxonomy" id="4803"/>
    <lineage>
        <taxon>Eukaryota</taxon>
        <taxon>Sar</taxon>
        <taxon>Stramenopiles</taxon>
        <taxon>Oomycota</taxon>
        <taxon>Peronosporomycetes</taxon>
        <taxon>Pythiales</taxon>
        <taxon>Pythiaceae</taxon>
    </lineage>
</organism>
<dbReference type="CDD" id="cd07718">
    <property type="entry name" value="RNaseZ_ELAC1_ELAC2-C-term-like_MBL-fold"/>
    <property type="match status" value="1"/>
</dbReference>
<dbReference type="AlphaFoldDB" id="A0AAV2YJP7"/>
<reference evidence="14" key="2">
    <citation type="journal article" date="2023" name="Microbiol Resour">
        <title>Decontamination and Annotation of the Draft Genome Sequence of the Oomycete Lagenidium giganteum ARSEF 373.</title>
        <authorList>
            <person name="Morgan W.R."/>
            <person name="Tartar A."/>
        </authorList>
    </citation>
    <scope>NUCLEOTIDE SEQUENCE</scope>
    <source>
        <strain evidence="14">ARSEF 373</strain>
    </source>
</reference>
<name>A0AAV2YJP7_9STRA</name>
<dbReference type="InterPro" id="IPR047151">
    <property type="entry name" value="RNZ2-like"/>
</dbReference>
<keyword evidence="15" id="KW-1185">Reference proteome</keyword>
<evidence type="ECO:0000256" key="10">
    <source>
        <dbReference type="ARBA" id="ARBA00022833"/>
    </source>
</evidence>